<comment type="caution">
    <text evidence="3">The sequence shown here is derived from an EMBL/GenBank/DDBJ whole genome shotgun (WGS) entry which is preliminary data.</text>
</comment>
<dbReference type="Proteomes" id="UP000791440">
    <property type="component" value="Unassembled WGS sequence"/>
</dbReference>
<evidence type="ECO:0000313" key="3">
    <source>
        <dbReference type="EMBL" id="KAG6451525.1"/>
    </source>
</evidence>
<gene>
    <name evidence="3" type="ORF">O3G_MSEX007203</name>
</gene>
<dbReference type="AlphaFoldDB" id="A0A921Z622"/>
<feature type="region of interest" description="Disordered" evidence="1">
    <location>
        <begin position="222"/>
        <end position="254"/>
    </location>
</feature>
<accession>A0A921Z622</accession>
<dbReference type="PROSITE" id="PS51257">
    <property type="entry name" value="PROKAR_LIPOPROTEIN"/>
    <property type="match status" value="1"/>
</dbReference>
<feature type="signal peptide" evidence="2">
    <location>
        <begin position="1"/>
        <end position="17"/>
    </location>
</feature>
<dbReference type="GO" id="GO:0005576">
    <property type="term" value="C:extracellular region"/>
    <property type="evidence" value="ECO:0007669"/>
    <property type="project" value="InterPro"/>
</dbReference>
<proteinExistence type="predicted"/>
<reference evidence="3" key="2">
    <citation type="submission" date="2020-12" db="EMBL/GenBank/DDBJ databases">
        <authorList>
            <person name="Kanost M."/>
        </authorList>
    </citation>
    <scope>NUCLEOTIDE SEQUENCE</scope>
</reference>
<dbReference type="Pfam" id="PF03260">
    <property type="entry name" value="Lipoprotein_11"/>
    <property type="match status" value="1"/>
</dbReference>
<protein>
    <submittedName>
        <fullName evidence="3">Uncharacterized protein</fullName>
    </submittedName>
</protein>
<feature type="chain" id="PRO_5037180528" evidence="2">
    <location>
        <begin position="18"/>
        <end position="254"/>
    </location>
</feature>
<dbReference type="InterPro" id="IPR004943">
    <property type="entry name" value="Lipoprotein_11"/>
</dbReference>
<evidence type="ECO:0000313" key="4">
    <source>
        <dbReference type="Proteomes" id="UP000791440"/>
    </source>
</evidence>
<reference evidence="3" key="1">
    <citation type="journal article" date="2016" name="Insect Biochem. Mol. Biol.">
        <title>Multifaceted biological insights from a draft genome sequence of the tobacco hornworm moth, Manduca sexta.</title>
        <authorList>
            <person name="Kanost M.R."/>
            <person name="Arrese E.L."/>
            <person name="Cao X."/>
            <person name="Chen Y.R."/>
            <person name="Chellapilla S."/>
            <person name="Goldsmith M.R."/>
            <person name="Grosse-Wilde E."/>
            <person name="Heckel D.G."/>
            <person name="Herndon N."/>
            <person name="Jiang H."/>
            <person name="Papanicolaou A."/>
            <person name="Qu J."/>
            <person name="Soulages J.L."/>
            <person name="Vogel H."/>
            <person name="Walters J."/>
            <person name="Waterhouse R.M."/>
            <person name="Ahn S.J."/>
            <person name="Almeida F.C."/>
            <person name="An C."/>
            <person name="Aqrawi P."/>
            <person name="Bretschneider A."/>
            <person name="Bryant W.B."/>
            <person name="Bucks S."/>
            <person name="Chao H."/>
            <person name="Chevignon G."/>
            <person name="Christen J.M."/>
            <person name="Clarke D.F."/>
            <person name="Dittmer N.T."/>
            <person name="Ferguson L.C.F."/>
            <person name="Garavelou S."/>
            <person name="Gordon K.H.J."/>
            <person name="Gunaratna R.T."/>
            <person name="Han Y."/>
            <person name="Hauser F."/>
            <person name="He Y."/>
            <person name="Heidel-Fischer H."/>
            <person name="Hirsh A."/>
            <person name="Hu Y."/>
            <person name="Jiang H."/>
            <person name="Kalra D."/>
            <person name="Klinner C."/>
            <person name="Konig C."/>
            <person name="Kovar C."/>
            <person name="Kroll A.R."/>
            <person name="Kuwar S.S."/>
            <person name="Lee S.L."/>
            <person name="Lehman R."/>
            <person name="Li K."/>
            <person name="Li Z."/>
            <person name="Liang H."/>
            <person name="Lovelace S."/>
            <person name="Lu Z."/>
            <person name="Mansfield J.H."/>
            <person name="McCulloch K.J."/>
            <person name="Mathew T."/>
            <person name="Morton B."/>
            <person name="Muzny D.M."/>
            <person name="Neunemann D."/>
            <person name="Ongeri F."/>
            <person name="Pauchet Y."/>
            <person name="Pu L.L."/>
            <person name="Pyrousis I."/>
            <person name="Rao X.J."/>
            <person name="Redding A."/>
            <person name="Roesel C."/>
            <person name="Sanchez-Gracia A."/>
            <person name="Schaack S."/>
            <person name="Shukla A."/>
            <person name="Tetreau G."/>
            <person name="Wang Y."/>
            <person name="Xiong G.H."/>
            <person name="Traut W."/>
            <person name="Walsh T.K."/>
            <person name="Worley K.C."/>
            <person name="Wu D."/>
            <person name="Wu W."/>
            <person name="Wu Y.Q."/>
            <person name="Zhang X."/>
            <person name="Zou Z."/>
            <person name="Zucker H."/>
            <person name="Briscoe A.D."/>
            <person name="Burmester T."/>
            <person name="Clem R.J."/>
            <person name="Feyereisen R."/>
            <person name="Grimmelikhuijzen C.J.P."/>
            <person name="Hamodrakas S.J."/>
            <person name="Hansson B.S."/>
            <person name="Huguet E."/>
            <person name="Jermiin L.S."/>
            <person name="Lan Q."/>
            <person name="Lehman H.K."/>
            <person name="Lorenzen M."/>
            <person name="Merzendorfer H."/>
            <person name="Michalopoulos I."/>
            <person name="Morton D.B."/>
            <person name="Muthukrishnan S."/>
            <person name="Oakeshott J.G."/>
            <person name="Palmer W."/>
            <person name="Park Y."/>
            <person name="Passarelli A.L."/>
            <person name="Rozas J."/>
            <person name="Schwartz L.M."/>
            <person name="Smith W."/>
            <person name="Southgate A."/>
            <person name="Vilcinskas A."/>
            <person name="Vogt R."/>
            <person name="Wang P."/>
            <person name="Werren J."/>
            <person name="Yu X.Q."/>
            <person name="Zhou J.J."/>
            <person name="Brown S.J."/>
            <person name="Scherer S.E."/>
            <person name="Richards S."/>
            <person name="Blissard G.W."/>
        </authorList>
    </citation>
    <scope>NUCLEOTIDE SEQUENCE</scope>
</reference>
<keyword evidence="4" id="KW-1185">Reference proteome</keyword>
<organism evidence="3 4">
    <name type="scientific">Manduca sexta</name>
    <name type="common">Tobacco hawkmoth</name>
    <name type="synonym">Tobacco hornworm</name>
    <dbReference type="NCBI Taxonomy" id="7130"/>
    <lineage>
        <taxon>Eukaryota</taxon>
        <taxon>Metazoa</taxon>
        <taxon>Ecdysozoa</taxon>
        <taxon>Arthropoda</taxon>
        <taxon>Hexapoda</taxon>
        <taxon>Insecta</taxon>
        <taxon>Pterygota</taxon>
        <taxon>Neoptera</taxon>
        <taxon>Endopterygota</taxon>
        <taxon>Lepidoptera</taxon>
        <taxon>Glossata</taxon>
        <taxon>Ditrysia</taxon>
        <taxon>Bombycoidea</taxon>
        <taxon>Sphingidae</taxon>
        <taxon>Sphinginae</taxon>
        <taxon>Sphingini</taxon>
        <taxon>Manduca</taxon>
    </lineage>
</organism>
<sequence length="254" mass="29176">MLRIALFLTVAALACHAAPITDDEAIDQLYKSVIIADYETALLQSKNLVNEQRGMIISKTVDKLLEKDPQEVMYYGYYLFNHDAQDIVKNYFPLEFRMIFSQLTIKLINKKYNMELKVGLKTDSDGERTVYGDSGDVGNRAVWKFMNVDASDKKVYFKIYNPSDNQFLKSGNSADRFDDHPIYSSTNSDTFRHQWYLEPVVLDNEILFYVINRQYSQPLKLAQSTDSDGDRQAYGHGGDPSGAPERFGWKIKRS</sequence>
<name>A0A921Z622_MANSE</name>
<evidence type="ECO:0000256" key="1">
    <source>
        <dbReference type="SAM" id="MobiDB-lite"/>
    </source>
</evidence>
<keyword evidence="2" id="KW-0732">Signal</keyword>
<evidence type="ECO:0000256" key="2">
    <source>
        <dbReference type="SAM" id="SignalP"/>
    </source>
</evidence>
<dbReference type="EMBL" id="JH668409">
    <property type="protein sequence ID" value="KAG6451525.1"/>
    <property type="molecule type" value="Genomic_DNA"/>
</dbReference>